<keyword evidence="1" id="KW-0472">Membrane</keyword>
<evidence type="ECO:0000256" key="1">
    <source>
        <dbReference type="SAM" id="Phobius"/>
    </source>
</evidence>
<evidence type="ECO:0000313" key="2">
    <source>
        <dbReference type="EMBL" id="QHS78264.1"/>
    </source>
</evidence>
<accession>A0A6C0AES6</accession>
<dbReference type="EMBL" id="MN740595">
    <property type="protein sequence ID" value="QHS78264.1"/>
    <property type="molecule type" value="Genomic_DNA"/>
</dbReference>
<dbReference type="AlphaFoldDB" id="A0A6C0AES6"/>
<organism evidence="2">
    <name type="scientific">viral metagenome</name>
    <dbReference type="NCBI Taxonomy" id="1070528"/>
    <lineage>
        <taxon>unclassified sequences</taxon>
        <taxon>metagenomes</taxon>
        <taxon>organismal metagenomes</taxon>
    </lineage>
</organism>
<proteinExistence type="predicted"/>
<reference evidence="2" key="1">
    <citation type="journal article" date="2020" name="Nature">
        <title>Giant virus diversity and host interactions through global metagenomics.</title>
        <authorList>
            <person name="Schulz F."/>
            <person name="Roux S."/>
            <person name="Paez-Espino D."/>
            <person name="Jungbluth S."/>
            <person name="Walsh D.A."/>
            <person name="Denef V.J."/>
            <person name="McMahon K.D."/>
            <person name="Konstantinidis K.T."/>
            <person name="Eloe-Fadrosh E.A."/>
            <person name="Kyrpides N.C."/>
            <person name="Woyke T."/>
        </authorList>
    </citation>
    <scope>NUCLEOTIDE SEQUENCE</scope>
    <source>
        <strain evidence="2">GVMAG-S-1021933-23</strain>
    </source>
</reference>
<name>A0A6C0AES6_9ZZZZ</name>
<feature type="transmembrane region" description="Helical" evidence="1">
    <location>
        <begin position="6"/>
        <end position="22"/>
    </location>
</feature>
<sequence length="54" mass="6824">MDTFWLNNNYYFYISIFLLILNKKSLKYQRKDQKMKKIWLNIKKLLFPVHNKLK</sequence>
<protein>
    <submittedName>
        <fullName evidence="2">Uncharacterized protein</fullName>
    </submittedName>
</protein>
<keyword evidence="1" id="KW-1133">Transmembrane helix</keyword>
<keyword evidence="1" id="KW-0812">Transmembrane</keyword>